<dbReference type="InterPro" id="IPR001254">
    <property type="entry name" value="Trypsin_dom"/>
</dbReference>
<gene>
    <name evidence="4" type="ORF">DAPPUDRAFT_246341</name>
</gene>
<evidence type="ECO:0000256" key="1">
    <source>
        <dbReference type="ARBA" id="ARBA00023157"/>
    </source>
</evidence>
<evidence type="ECO:0000313" key="4">
    <source>
        <dbReference type="EMBL" id="EFX78386.1"/>
    </source>
</evidence>
<dbReference type="FunFam" id="2.40.10.10:FF:000068">
    <property type="entry name" value="transmembrane protease serine 2"/>
    <property type="match status" value="1"/>
</dbReference>
<dbReference type="Pfam" id="PF00089">
    <property type="entry name" value="Trypsin"/>
    <property type="match status" value="1"/>
</dbReference>
<organism evidence="4 5">
    <name type="scientific">Daphnia pulex</name>
    <name type="common">Water flea</name>
    <dbReference type="NCBI Taxonomy" id="6669"/>
    <lineage>
        <taxon>Eukaryota</taxon>
        <taxon>Metazoa</taxon>
        <taxon>Ecdysozoa</taxon>
        <taxon>Arthropoda</taxon>
        <taxon>Crustacea</taxon>
        <taxon>Branchiopoda</taxon>
        <taxon>Diplostraca</taxon>
        <taxon>Cladocera</taxon>
        <taxon>Anomopoda</taxon>
        <taxon>Daphniidae</taxon>
        <taxon>Daphnia</taxon>
    </lineage>
</organism>
<dbReference type="GO" id="GO:0006508">
    <property type="term" value="P:proteolysis"/>
    <property type="evidence" value="ECO:0007669"/>
    <property type="project" value="InterPro"/>
</dbReference>
<dbReference type="Gene3D" id="2.40.10.10">
    <property type="entry name" value="Trypsin-like serine proteases"/>
    <property type="match status" value="1"/>
</dbReference>
<evidence type="ECO:0000313" key="5">
    <source>
        <dbReference type="Proteomes" id="UP000000305"/>
    </source>
</evidence>
<sequence>MERMEGRWLESAQVMHKKAAALDLERLQSSNKKEKPSSQVNHNYRPIAGVGYAPSYHGKTLQGQIVNPEFVPLPSFNPHPGMAYRQQHQDPNGWSYSFGHPSPIALEDASSSRQGGATTTTTTTTPAPAIKCGQGPSALPKQSLMSERVAGSGSTEAKANAWPFLVILKKYVPVADYEDDGGGYFCSGSLISDTKVLLAANCLEKMSVYEMSRFSVLVGVASPVVQMTRRISKVVLHSKFNAATYANDIAIITLDAPVVISRTVGPVCLAPADEGLDQYADQSAVILGWGLQAFAVTGTELKQGTVAISFNVDCKADTNFGKYVTSSNICISATDKFVCADDVGGPVVVLSSPGIWTQIGINSYTPNYS</sequence>
<proteinExistence type="predicted"/>
<dbReference type="CDD" id="cd00190">
    <property type="entry name" value="Tryp_SPc"/>
    <property type="match status" value="1"/>
</dbReference>
<dbReference type="SUPFAM" id="SSF50494">
    <property type="entry name" value="Trypsin-like serine proteases"/>
    <property type="match status" value="1"/>
</dbReference>
<feature type="region of interest" description="Disordered" evidence="2">
    <location>
        <begin position="105"/>
        <end position="139"/>
    </location>
</feature>
<dbReference type="PANTHER" id="PTHR24260:SF136">
    <property type="entry name" value="GH08193P-RELATED"/>
    <property type="match status" value="1"/>
</dbReference>
<dbReference type="eggNOG" id="KOG3627">
    <property type="taxonomic scope" value="Eukaryota"/>
</dbReference>
<dbReference type="AlphaFoldDB" id="E9GQ87"/>
<dbReference type="PRINTS" id="PR00722">
    <property type="entry name" value="CHYMOTRYPSIN"/>
</dbReference>
<dbReference type="InterPro" id="IPR009003">
    <property type="entry name" value="Peptidase_S1_PA"/>
</dbReference>
<dbReference type="InterPro" id="IPR051333">
    <property type="entry name" value="CLIP_Serine_Protease"/>
</dbReference>
<dbReference type="EMBL" id="GL732558">
    <property type="protein sequence ID" value="EFX78386.1"/>
    <property type="molecule type" value="Genomic_DNA"/>
</dbReference>
<dbReference type="KEGG" id="dpx:DAPPUDRAFT_246341"/>
<name>E9GQ87_DAPPU</name>
<keyword evidence="1" id="KW-1015">Disulfide bond</keyword>
<dbReference type="PANTHER" id="PTHR24260">
    <property type="match status" value="1"/>
</dbReference>
<dbReference type="OrthoDB" id="6380398at2759"/>
<dbReference type="InterPro" id="IPR001314">
    <property type="entry name" value="Peptidase_S1A"/>
</dbReference>
<feature type="domain" description="Peptidase S1" evidence="3">
    <location>
        <begin position="148"/>
        <end position="369"/>
    </location>
</feature>
<dbReference type="PROSITE" id="PS50240">
    <property type="entry name" value="TRYPSIN_DOM"/>
    <property type="match status" value="1"/>
</dbReference>
<evidence type="ECO:0000256" key="2">
    <source>
        <dbReference type="SAM" id="MobiDB-lite"/>
    </source>
</evidence>
<protein>
    <recommendedName>
        <fullName evidence="3">Peptidase S1 domain-containing protein</fullName>
    </recommendedName>
</protein>
<dbReference type="HOGENOM" id="CLU_006842_9_0_1"/>
<dbReference type="PhylomeDB" id="E9GQ87"/>
<dbReference type="GO" id="GO:0004252">
    <property type="term" value="F:serine-type endopeptidase activity"/>
    <property type="evidence" value="ECO:0007669"/>
    <property type="project" value="InterPro"/>
</dbReference>
<dbReference type="InterPro" id="IPR043504">
    <property type="entry name" value="Peptidase_S1_PA_chymotrypsin"/>
</dbReference>
<dbReference type="STRING" id="6669.E9GQ87"/>
<dbReference type="SMART" id="SM00020">
    <property type="entry name" value="Tryp_SPc"/>
    <property type="match status" value="1"/>
</dbReference>
<reference evidence="4 5" key="1">
    <citation type="journal article" date="2011" name="Science">
        <title>The ecoresponsive genome of Daphnia pulex.</title>
        <authorList>
            <person name="Colbourne J.K."/>
            <person name="Pfrender M.E."/>
            <person name="Gilbert D."/>
            <person name="Thomas W.K."/>
            <person name="Tucker A."/>
            <person name="Oakley T.H."/>
            <person name="Tokishita S."/>
            <person name="Aerts A."/>
            <person name="Arnold G.J."/>
            <person name="Basu M.K."/>
            <person name="Bauer D.J."/>
            <person name="Caceres C.E."/>
            <person name="Carmel L."/>
            <person name="Casola C."/>
            <person name="Choi J.H."/>
            <person name="Detter J.C."/>
            <person name="Dong Q."/>
            <person name="Dusheyko S."/>
            <person name="Eads B.D."/>
            <person name="Frohlich T."/>
            <person name="Geiler-Samerotte K.A."/>
            <person name="Gerlach D."/>
            <person name="Hatcher P."/>
            <person name="Jogdeo S."/>
            <person name="Krijgsveld J."/>
            <person name="Kriventseva E.V."/>
            <person name="Kultz D."/>
            <person name="Laforsch C."/>
            <person name="Lindquist E."/>
            <person name="Lopez J."/>
            <person name="Manak J.R."/>
            <person name="Muller J."/>
            <person name="Pangilinan J."/>
            <person name="Patwardhan R.P."/>
            <person name="Pitluck S."/>
            <person name="Pritham E.J."/>
            <person name="Rechtsteiner A."/>
            <person name="Rho M."/>
            <person name="Rogozin I.B."/>
            <person name="Sakarya O."/>
            <person name="Salamov A."/>
            <person name="Schaack S."/>
            <person name="Shapiro H."/>
            <person name="Shiga Y."/>
            <person name="Skalitzky C."/>
            <person name="Smith Z."/>
            <person name="Souvorov A."/>
            <person name="Sung W."/>
            <person name="Tang Z."/>
            <person name="Tsuchiya D."/>
            <person name="Tu H."/>
            <person name="Vos H."/>
            <person name="Wang M."/>
            <person name="Wolf Y.I."/>
            <person name="Yamagata H."/>
            <person name="Yamada T."/>
            <person name="Ye Y."/>
            <person name="Shaw J.R."/>
            <person name="Andrews J."/>
            <person name="Crease T.J."/>
            <person name="Tang H."/>
            <person name="Lucas S.M."/>
            <person name="Robertson H.M."/>
            <person name="Bork P."/>
            <person name="Koonin E.V."/>
            <person name="Zdobnov E.M."/>
            <person name="Grigoriev I.V."/>
            <person name="Lynch M."/>
            <person name="Boore J.L."/>
        </authorList>
    </citation>
    <scope>NUCLEOTIDE SEQUENCE [LARGE SCALE GENOMIC DNA]</scope>
</reference>
<evidence type="ECO:0000259" key="3">
    <source>
        <dbReference type="PROSITE" id="PS50240"/>
    </source>
</evidence>
<accession>E9GQ87</accession>
<dbReference type="Proteomes" id="UP000000305">
    <property type="component" value="Unassembled WGS sequence"/>
</dbReference>
<dbReference type="InParanoid" id="E9GQ87"/>
<keyword evidence="5" id="KW-1185">Reference proteome</keyword>